<comment type="caution">
    <text evidence="1">The sequence shown here is derived from an EMBL/GenBank/DDBJ whole genome shotgun (WGS) entry which is preliminary data.</text>
</comment>
<evidence type="ECO:0000313" key="1">
    <source>
        <dbReference type="EMBL" id="EXL10629.1"/>
    </source>
</evidence>
<reference evidence="1 2" key="1">
    <citation type="submission" date="2014-02" db="EMBL/GenBank/DDBJ databases">
        <title>Aquamicrobium defluvii Genome sequencing.</title>
        <authorList>
            <person name="Wang X."/>
        </authorList>
    </citation>
    <scope>NUCLEOTIDE SEQUENCE [LARGE SCALE GENOMIC DNA]</scope>
    <source>
        <strain evidence="1 2">W13Z1</strain>
    </source>
</reference>
<dbReference type="AlphaFoldDB" id="A0A011TG62"/>
<dbReference type="HOGENOM" id="CLU_908601_0_0_5"/>
<sequence length="307" mass="35341">MKFHEAVQRMLVERGLPVVVEYELFRILRELHFAGEYDGRKLRLTRNPPTRDRYRNVVGKLLSDRYLRPDPDFYPSEDWGRYDRGYNYARVFRVSDVPDGSAEDITAILDPFCYISHLSAMQRYSLTNRIPEALNLSTPKNWSVARDEKIRADYGDNVNSNEYIAPLSQLTWPETIRRRKVVLHKTVRAPAIKNIRGSIARIAAVGETFVQTLDRPELCGGMEHIIEVWDNHATTYLDEIIAAVDHAKESIIKVRAGYLLDERLGIHDHRVLAWVAFAQRGGSRKLDASAPYVPKFSEKWMISLNAG</sequence>
<name>A0A011TG62_9HYPH</name>
<organism evidence="1 2">
    <name type="scientific">Aquamicrobium defluvii</name>
    <dbReference type="NCBI Taxonomy" id="69279"/>
    <lineage>
        <taxon>Bacteria</taxon>
        <taxon>Pseudomonadati</taxon>
        <taxon>Pseudomonadota</taxon>
        <taxon>Alphaproteobacteria</taxon>
        <taxon>Hyphomicrobiales</taxon>
        <taxon>Phyllobacteriaceae</taxon>
        <taxon>Aquamicrobium</taxon>
    </lineage>
</organism>
<dbReference type="RefSeq" id="WP_035022644.1">
    <property type="nucleotide sequence ID" value="NZ_KK073877.1"/>
</dbReference>
<dbReference type="eggNOG" id="COG5340">
    <property type="taxonomic scope" value="Bacteria"/>
</dbReference>
<gene>
    <name evidence="1" type="ORF">BG36_02035</name>
</gene>
<dbReference type="Proteomes" id="UP000019849">
    <property type="component" value="Unassembled WGS sequence"/>
</dbReference>
<accession>A0A011TG62</accession>
<dbReference type="EMBL" id="JENY01000001">
    <property type="protein sequence ID" value="EXL10629.1"/>
    <property type="molecule type" value="Genomic_DNA"/>
</dbReference>
<evidence type="ECO:0000313" key="2">
    <source>
        <dbReference type="Proteomes" id="UP000019849"/>
    </source>
</evidence>
<proteinExistence type="predicted"/>
<protein>
    <submittedName>
        <fullName evidence="1">Uncharacterized protein</fullName>
    </submittedName>
</protein>